<evidence type="ECO:0000256" key="7">
    <source>
        <dbReference type="ARBA" id="ARBA00023136"/>
    </source>
</evidence>
<name>A0A6A6MZ80_HEVBR</name>
<evidence type="ECO:0000256" key="6">
    <source>
        <dbReference type="ARBA" id="ARBA00022989"/>
    </source>
</evidence>
<dbReference type="InterPro" id="IPR006702">
    <property type="entry name" value="CASP_dom"/>
</dbReference>
<feature type="transmembrane region" description="Helical" evidence="8">
    <location>
        <begin position="58"/>
        <end position="82"/>
    </location>
</feature>
<protein>
    <recommendedName>
        <fullName evidence="8">CASP-like protein</fullName>
    </recommendedName>
</protein>
<evidence type="ECO:0000256" key="4">
    <source>
        <dbReference type="ARBA" id="ARBA00022475"/>
    </source>
</evidence>
<feature type="transmembrane region" description="Helical" evidence="8">
    <location>
        <begin position="142"/>
        <end position="166"/>
    </location>
</feature>
<proteinExistence type="inferred from homology"/>
<comment type="caution">
    <text evidence="10">The sequence shown here is derived from an EMBL/GenBank/DDBJ whole genome shotgun (WGS) entry which is preliminary data.</text>
</comment>
<gene>
    <name evidence="10" type="ORF">GH714_010591</name>
</gene>
<feature type="transmembrane region" description="Helical" evidence="8">
    <location>
        <begin position="103"/>
        <end position="122"/>
    </location>
</feature>
<evidence type="ECO:0000256" key="3">
    <source>
        <dbReference type="ARBA" id="ARBA00011489"/>
    </source>
</evidence>
<keyword evidence="11" id="KW-1185">Reference proteome</keyword>
<dbReference type="EMBL" id="JAAGAX010000003">
    <property type="protein sequence ID" value="KAF2318770.1"/>
    <property type="molecule type" value="Genomic_DNA"/>
</dbReference>
<dbReference type="AlphaFoldDB" id="A0A6A6MZ80"/>
<comment type="similarity">
    <text evidence="2 8">Belongs to the Casparian strip membrane proteins (CASP) family.</text>
</comment>
<accession>A0A6A6MZ80</accession>
<comment type="subunit">
    <text evidence="3 8">Homodimer and heterodimers.</text>
</comment>
<comment type="subcellular location">
    <subcellularLocation>
        <location evidence="1 8">Cell membrane</location>
        <topology evidence="1 8">Multi-pass membrane protein</topology>
    </subcellularLocation>
</comment>
<dbReference type="Pfam" id="PF04535">
    <property type="entry name" value="CASP_dom"/>
    <property type="match status" value="1"/>
</dbReference>
<dbReference type="PANTHER" id="PTHR33573:SF40">
    <property type="entry name" value="CASP-LIKE PROTEIN 4D2"/>
    <property type="match status" value="1"/>
</dbReference>
<evidence type="ECO:0000256" key="2">
    <source>
        <dbReference type="ARBA" id="ARBA00007651"/>
    </source>
</evidence>
<evidence type="ECO:0000256" key="5">
    <source>
        <dbReference type="ARBA" id="ARBA00022692"/>
    </source>
</evidence>
<keyword evidence="5 8" id="KW-0812">Transmembrane</keyword>
<sequence>MAASFPSRASGVVPLVLRVLTFIFLLASLIILTTNTATLVVNLVEFKIHFNDIYSYRYLLATIVIGFAYTILQILFALCYAATGKRFLGGDRNILFDFYGDKVISYLLATGVAAGFAATKDLKPLFVALGAGDIVQFFDKGYASAGLLLIGFFCTAISSVLSSYALPKQF</sequence>
<dbReference type="GO" id="GO:0005886">
    <property type="term" value="C:plasma membrane"/>
    <property type="evidence" value="ECO:0007669"/>
    <property type="project" value="UniProtKB-SubCell"/>
</dbReference>
<feature type="transmembrane region" description="Helical" evidence="8">
    <location>
        <begin position="12"/>
        <end position="38"/>
    </location>
</feature>
<evidence type="ECO:0000259" key="9">
    <source>
        <dbReference type="Pfam" id="PF04535"/>
    </source>
</evidence>
<dbReference type="PANTHER" id="PTHR33573">
    <property type="entry name" value="CASP-LIKE PROTEIN 4A4"/>
    <property type="match status" value="1"/>
</dbReference>
<evidence type="ECO:0000313" key="10">
    <source>
        <dbReference type="EMBL" id="KAF2318770.1"/>
    </source>
</evidence>
<evidence type="ECO:0000256" key="8">
    <source>
        <dbReference type="RuleBase" id="RU361233"/>
    </source>
</evidence>
<reference evidence="10 11" key="1">
    <citation type="journal article" date="2020" name="Mol. Plant">
        <title>The Chromosome-Based Rubber Tree Genome Provides New Insights into Spurge Genome Evolution and Rubber Biosynthesis.</title>
        <authorList>
            <person name="Liu J."/>
            <person name="Shi C."/>
            <person name="Shi C.C."/>
            <person name="Li W."/>
            <person name="Zhang Q.J."/>
            <person name="Zhang Y."/>
            <person name="Li K."/>
            <person name="Lu H.F."/>
            <person name="Shi C."/>
            <person name="Zhu S.T."/>
            <person name="Xiao Z.Y."/>
            <person name="Nan H."/>
            <person name="Yue Y."/>
            <person name="Zhu X.G."/>
            <person name="Wu Y."/>
            <person name="Hong X.N."/>
            <person name="Fan G.Y."/>
            <person name="Tong Y."/>
            <person name="Zhang D."/>
            <person name="Mao C.L."/>
            <person name="Liu Y.L."/>
            <person name="Hao S.J."/>
            <person name="Liu W.Q."/>
            <person name="Lv M.Q."/>
            <person name="Zhang H.B."/>
            <person name="Liu Y."/>
            <person name="Hu-Tang G.R."/>
            <person name="Wang J.P."/>
            <person name="Wang J.H."/>
            <person name="Sun Y.H."/>
            <person name="Ni S.B."/>
            <person name="Chen W.B."/>
            <person name="Zhang X.C."/>
            <person name="Jiao Y.N."/>
            <person name="Eichler E.E."/>
            <person name="Li G.H."/>
            <person name="Liu X."/>
            <person name="Gao L.Z."/>
        </authorList>
    </citation>
    <scope>NUCLEOTIDE SEQUENCE [LARGE SCALE GENOMIC DNA]</scope>
    <source>
        <strain evidence="11">cv. GT1</strain>
        <tissue evidence="10">Leaf</tissue>
    </source>
</reference>
<organism evidence="10 11">
    <name type="scientific">Hevea brasiliensis</name>
    <name type="common">Para rubber tree</name>
    <name type="synonym">Siphonia brasiliensis</name>
    <dbReference type="NCBI Taxonomy" id="3981"/>
    <lineage>
        <taxon>Eukaryota</taxon>
        <taxon>Viridiplantae</taxon>
        <taxon>Streptophyta</taxon>
        <taxon>Embryophyta</taxon>
        <taxon>Tracheophyta</taxon>
        <taxon>Spermatophyta</taxon>
        <taxon>Magnoliopsida</taxon>
        <taxon>eudicotyledons</taxon>
        <taxon>Gunneridae</taxon>
        <taxon>Pentapetalae</taxon>
        <taxon>rosids</taxon>
        <taxon>fabids</taxon>
        <taxon>Malpighiales</taxon>
        <taxon>Euphorbiaceae</taxon>
        <taxon>Crotonoideae</taxon>
        <taxon>Micrandreae</taxon>
        <taxon>Hevea</taxon>
    </lineage>
</organism>
<keyword evidence="6 8" id="KW-1133">Transmembrane helix</keyword>
<feature type="domain" description="Casparian strip membrane protein" evidence="9">
    <location>
        <begin position="11"/>
        <end position="153"/>
    </location>
</feature>
<keyword evidence="4 8" id="KW-1003">Cell membrane</keyword>
<dbReference type="Proteomes" id="UP000467840">
    <property type="component" value="Chromosome 10"/>
</dbReference>
<keyword evidence="7 8" id="KW-0472">Membrane</keyword>
<evidence type="ECO:0000313" key="11">
    <source>
        <dbReference type="Proteomes" id="UP000467840"/>
    </source>
</evidence>
<evidence type="ECO:0000256" key="1">
    <source>
        <dbReference type="ARBA" id="ARBA00004651"/>
    </source>
</evidence>